<reference evidence="7 8" key="1">
    <citation type="submission" date="2018-10" db="EMBL/GenBank/DDBJ databases">
        <title>Effects of UV and annual dynamics of microbial communities in freshwater RAS systems.</title>
        <authorList>
            <person name="Bekkelund A.K."/>
            <person name="Hansen B.R."/>
            <person name="Stokken H."/>
            <person name="Eriksen B.F."/>
            <person name="Kashulin N.A."/>
        </authorList>
    </citation>
    <scope>NUCLEOTIDE SEQUENCE [LARGE SCALE GENOMIC DNA]</scope>
    <source>
        <strain evidence="7 8">BHSEK</strain>
    </source>
</reference>
<dbReference type="InterPro" id="IPR011008">
    <property type="entry name" value="Dimeric_a/b-barrel"/>
</dbReference>
<proteinExistence type="predicted"/>
<dbReference type="PANTHER" id="PTHR30521">
    <property type="entry name" value="DEFERROCHELATASE/PEROXIDASE"/>
    <property type="match status" value="1"/>
</dbReference>
<evidence type="ECO:0000256" key="2">
    <source>
        <dbReference type="ARBA" id="ARBA00022559"/>
    </source>
</evidence>
<evidence type="ECO:0000256" key="1">
    <source>
        <dbReference type="ARBA" id="ARBA00001970"/>
    </source>
</evidence>
<dbReference type="GO" id="GO:0004601">
    <property type="term" value="F:peroxidase activity"/>
    <property type="evidence" value="ECO:0007669"/>
    <property type="project" value="UniProtKB-KW"/>
</dbReference>
<dbReference type="AlphaFoldDB" id="A0A3G2E693"/>
<keyword evidence="5" id="KW-0408">Iron</keyword>
<accession>A0A3G2E693</accession>
<organism evidence="7 8">
    <name type="scientific">Janthinobacterium agaricidamnosum</name>
    <dbReference type="NCBI Taxonomy" id="55508"/>
    <lineage>
        <taxon>Bacteria</taxon>
        <taxon>Pseudomonadati</taxon>
        <taxon>Pseudomonadota</taxon>
        <taxon>Betaproteobacteria</taxon>
        <taxon>Burkholderiales</taxon>
        <taxon>Oxalobacteraceae</taxon>
        <taxon>Janthinobacterium</taxon>
    </lineage>
</organism>
<keyword evidence="3" id="KW-0479">Metal-binding</keyword>
<keyword evidence="4" id="KW-0560">Oxidoreductase</keyword>
<dbReference type="EMBL" id="CP033019">
    <property type="protein sequence ID" value="AYM75524.1"/>
    <property type="molecule type" value="Genomic_DNA"/>
</dbReference>
<sequence>MKLPGCTSGLISIEKTKRGTSVMAIPQSMLSVVARDEVHLQFNVKAGVEPEQLFRVLGKLWESEVTGILDPTLNRHHQLTGGTANVVLGFKPELWRAACPGCVPDNMASFAQDLVGANGKTAPATQHDFWVWITQSNAATLYDSMRTTLTLLSPYAELASEQVCFPYHNNVTFDGFADGVANPNPFRANGVAIIPDGEAGAGGSTVLLQKWRMDVERLRALPVHAAEQVWGRTKAGSHELSPLPVDSHVGRNQFIRDGEEVDIVRRNANYANATEAGVMFVGFCKDITVTMGMLRQMYGVGYDGVTKTDRLLDFSTALSSAIYFVPSIDALLAVGISPADPG</sequence>
<dbReference type="InterPro" id="IPR048328">
    <property type="entry name" value="Dyp_perox_C"/>
</dbReference>
<gene>
    <name evidence="7" type="ORF">D9M09_06700</name>
</gene>
<name>A0A3G2E693_9BURK</name>
<dbReference type="GO" id="GO:0046872">
    <property type="term" value="F:metal ion binding"/>
    <property type="evidence" value="ECO:0007669"/>
    <property type="project" value="UniProtKB-KW"/>
</dbReference>
<protein>
    <submittedName>
        <fullName evidence="7">Dyp-type peroxidase</fullName>
    </submittedName>
</protein>
<evidence type="ECO:0000256" key="4">
    <source>
        <dbReference type="ARBA" id="ARBA00023002"/>
    </source>
</evidence>
<evidence type="ECO:0000313" key="8">
    <source>
        <dbReference type="Proteomes" id="UP000279594"/>
    </source>
</evidence>
<evidence type="ECO:0000256" key="5">
    <source>
        <dbReference type="ARBA" id="ARBA00023004"/>
    </source>
</evidence>
<dbReference type="PANTHER" id="PTHR30521:SF0">
    <property type="entry name" value="DYP-TYPE PEROXIDASE FAMILY PROTEIN"/>
    <property type="match status" value="1"/>
</dbReference>
<feature type="domain" description="Dyp-type peroxidase C-terminal" evidence="6">
    <location>
        <begin position="173"/>
        <end position="329"/>
    </location>
</feature>
<evidence type="ECO:0000259" key="6">
    <source>
        <dbReference type="Pfam" id="PF20628"/>
    </source>
</evidence>
<keyword evidence="8" id="KW-1185">Reference proteome</keyword>
<comment type="cofactor">
    <cofactor evidence="1">
        <name>heme b</name>
        <dbReference type="ChEBI" id="CHEBI:60344"/>
    </cofactor>
</comment>
<dbReference type="GO" id="GO:0020037">
    <property type="term" value="F:heme binding"/>
    <property type="evidence" value="ECO:0007669"/>
    <property type="project" value="InterPro"/>
</dbReference>
<keyword evidence="2 7" id="KW-0575">Peroxidase</keyword>
<evidence type="ECO:0000313" key="7">
    <source>
        <dbReference type="EMBL" id="AYM75524.1"/>
    </source>
</evidence>
<dbReference type="Pfam" id="PF20628">
    <property type="entry name" value="Dyp_perox_C"/>
    <property type="match status" value="1"/>
</dbReference>
<evidence type="ECO:0000256" key="3">
    <source>
        <dbReference type="ARBA" id="ARBA00022723"/>
    </source>
</evidence>
<dbReference type="NCBIfam" id="TIGR01413">
    <property type="entry name" value="Dyp_perox_fam"/>
    <property type="match status" value="1"/>
</dbReference>
<dbReference type="Proteomes" id="UP000279594">
    <property type="component" value="Chromosome"/>
</dbReference>
<dbReference type="PROSITE" id="PS51404">
    <property type="entry name" value="DYP_PEROXIDASE"/>
    <property type="match status" value="1"/>
</dbReference>
<dbReference type="InterPro" id="IPR006314">
    <property type="entry name" value="Dyp_peroxidase"/>
</dbReference>
<dbReference type="SUPFAM" id="SSF54909">
    <property type="entry name" value="Dimeric alpha+beta barrel"/>
    <property type="match status" value="1"/>
</dbReference>
<dbReference type="GO" id="GO:0005829">
    <property type="term" value="C:cytosol"/>
    <property type="evidence" value="ECO:0007669"/>
    <property type="project" value="TreeGrafter"/>
</dbReference>